<protein>
    <submittedName>
        <fullName evidence="7">Acyl-CoA/acyl-ACP dehydrogenase</fullName>
    </submittedName>
</protein>
<evidence type="ECO:0000259" key="6">
    <source>
        <dbReference type="Pfam" id="PF02771"/>
    </source>
</evidence>
<dbReference type="SUPFAM" id="SSF56645">
    <property type="entry name" value="Acyl-CoA dehydrogenase NM domain-like"/>
    <property type="match status" value="1"/>
</dbReference>
<name>A0ABX2T5Z3_9PROT</name>
<evidence type="ECO:0000259" key="5">
    <source>
        <dbReference type="Pfam" id="PF00441"/>
    </source>
</evidence>
<dbReference type="Gene3D" id="1.10.540.10">
    <property type="entry name" value="Acyl-CoA dehydrogenase/oxidase, N-terminal domain"/>
    <property type="match status" value="1"/>
</dbReference>
<dbReference type="EMBL" id="JABFDB010000004">
    <property type="protein sequence ID" value="NYZ19755.1"/>
    <property type="molecule type" value="Genomic_DNA"/>
</dbReference>
<dbReference type="PANTHER" id="PTHR43884:SF12">
    <property type="entry name" value="ISOVALERYL-COA DEHYDROGENASE, MITOCHONDRIAL-RELATED"/>
    <property type="match status" value="1"/>
</dbReference>
<dbReference type="Gene3D" id="2.40.110.10">
    <property type="entry name" value="Butyryl-CoA Dehydrogenase, subunit A, domain 2"/>
    <property type="match status" value="1"/>
</dbReference>
<keyword evidence="4" id="KW-0274">FAD</keyword>
<dbReference type="InterPro" id="IPR013786">
    <property type="entry name" value="AcylCoA_DH/ox_N"/>
</dbReference>
<evidence type="ECO:0000256" key="2">
    <source>
        <dbReference type="ARBA" id="ARBA00009347"/>
    </source>
</evidence>
<dbReference type="Pfam" id="PF02771">
    <property type="entry name" value="Acyl-CoA_dh_N"/>
    <property type="match status" value="1"/>
</dbReference>
<feature type="domain" description="Acyl-CoA dehydrogenase/oxidase C-terminal" evidence="5">
    <location>
        <begin position="225"/>
        <end position="357"/>
    </location>
</feature>
<keyword evidence="8" id="KW-1185">Reference proteome</keyword>
<evidence type="ECO:0000256" key="4">
    <source>
        <dbReference type="ARBA" id="ARBA00022827"/>
    </source>
</evidence>
<evidence type="ECO:0000256" key="3">
    <source>
        <dbReference type="ARBA" id="ARBA00022630"/>
    </source>
</evidence>
<feature type="domain" description="Acyl-CoA dehydrogenase/oxidase N-terminal" evidence="6">
    <location>
        <begin position="4"/>
        <end position="94"/>
    </location>
</feature>
<evidence type="ECO:0000313" key="7">
    <source>
        <dbReference type="EMBL" id="NYZ19755.1"/>
    </source>
</evidence>
<comment type="cofactor">
    <cofactor evidence="1">
        <name>FAD</name>
        <dbReference type="ChEBI" id="CHEBI:57692"/>
    </cofactor>
</comment>
<reference evidence="7 8" key="1">
    <citation type="submission" date="2020-05" db="EMBL/GenBank/DDBJ databases">
        <title>Azospirillum oleiclasticum sp. nov, a nitrogen-fixing and heavy crude oil-emulsifying bacterium isolated from the crude oil of Yumen Oilfield.</title>
        <authorList>
            <person name="Wu D."/>
            <person name="Cai M."/>
            <person name="Zhang X."/>
        </authorList>
    </citation>
    <scope>NUCLEOTIDE SEQUENCE [LARGE SCALE GENOMIC DNA]</scope>
    <source>
        <strain evidence="7 8">ROY-1-1-2</strain>
    </source>
</reference>
<keyword evidence="3" id="KW-0285">Flavoprotein</keyword>
<dbReference type="Gene3D" id="1.20.140.10">
    <property type="entry name" value="Butyryl-CoA Dehydrogenase, subunit A, domain 3"/>
    <property type="match status" value="1"/>
</dbReference>
<dbReference type="Pfam" id="PF00441">
    <property type="entry name" value="Acyl-CoA_dh_1"/>
    <property type="match status" value="1"/>
</dbReference>
<evidence type="ECO:0000313" key="8">
    <source>
        <dbReference type="Proteomes" id="UP000584642"/>
    </source>
</evidence>
<accession>A0ABX2T5Z3</accession>
<dbReference type="SUPFAM" id="SSF47203">
    <property type="entry name" value="Acyl-CoA dehydrogenase C-terminal domain-like"/>
    <property type="match status" value="1"/>
</dbReference>
<dbReference type="InterPro" id="IPR037069">
    <property type="entry name" value="AcylCoA_DH/ox_N_sf"/>
</dbReference>
<dbReference type="InterPro" id="IPR036250">
    <property type="entry name" value="AcylCo_DH-like_C"/>
</dbReference>
<dbReference type="InterPro" id="IPR009075">
    <property type="entry name" value="AcylCo_DH/oxidase_C"/>
</dbReference>
<dbReference type="InterPro" id="IPR046373">
    <property type="entry name" value="Acyl-CoA_Oxase/DH_mid-dom_sf"/>
</dbReference>
<evidence type="ECO:0000256" key="1">
    <source>
        <dbReference type="ARBA" id="ARBA00001974"/>
    </source>
</evidence>
<proteinExistence type="inferred from homology"/>
<dbReference type="PIRSF" id="PIRSF016578">
    <property type="entry name" value="HsaA"/>
    <property type="match status" value="1"/>
</dbReference>
<dbReference type="Proteomes" id="UP000584642">
    <property type="component" value="Unassembled WGS sequence"/>
</dbReference>
<organism evidence="7 8">
    <name type="scientific">Azospirillum oleiclasticum</name>
    <dbReference type="NCBI Taxonomy" id="2735135"/>
    <lineage>
        <taxon>Bacteria</taxon>
        <taxon>Pseudomonadati</taxon>
        <taxon>Pseudomonadota</taxon>
        <taxon>Alphaproteobacteria</taxon>
        <taxon>Rhodospirillales</taxon>
        <taxon>Azospirillaceae</taxon>
        <taxon>Azospirillum</taxon>
    </lineage>
</organism>
<dbReference type="PANTHER" id="PTHR43884">
    <property type="entry name" value="ACYL-COA DEHYDROGENASE"/>
    <property type="match status" value="1"/>
</dbReference>
<dbReference type="RefSeq" id="WP_180281519.1">
    <property type="nucleotide sequence ID" value="NZ_JABFDB010000004.1"/>
</dbReference>
<dbReference type="InterPro" id="IPR009100">
    <property type="entry name" value="AcylCoA_DH/oxidase_NM_dom_sf"/>
</dbReference>
<comment type="caution">
    <text evidence="7">The sequence shown here is derived from an EMBL/GenBank/DDBJ whole genome shotgun (WGS) entry which is preliminary data.</text>
</comment>
<comment type="similarity">
    <text evidence="2">Belongs to the acyl-CoA dehydrogenase family.</text>
</comment>
<sequence length="385" mass="39840">MSDLVQRAAAIAAEVAGACAHAVDRDARFPHESFAALKSARLLGAMVPRDFGGEQAGLADIAGACHALGRACGSTGLIYAMHQIQVACIVRHGQGSAWHRGLLERLAAEQLLLGSATTEAGVGGDVRRSVCALGTDGARFAIDKQASVISYGADADGILATARRAADAPPSDQVITVVMKDDARLVPSDGWDTLGMRGTCSVGYRLVGSGGLDQILPQPYAEISAQTMLPVTHILWSAVWLGIATEAVARARAFIRAAARKTPGTMPPGAVRLAETVAGLHQTRAGVADAIRQFEAAADADRLSSLSFAVAMNALKVNSATAAVRAVEGALLVCGLAGYRNDGPFSLGRLLRDAHSAALMINNDRILANSAGLLLVDKEDTGLFG</sequence>
<gene>
    <name evidence="7" type="ORF">HND93_08530</name>
</gene>